<protein>
    <submittedName>
        <fullName evidence="4">Rab-like protein 3</fullName>
    </submittedName>
</protein>
<evidence type="ECO:0000313" key="4">
    <source>
        <dbReference type="EMBL" id="GJJ73682.1"/>
    </source>
</evidence>
<dbReference type="InterPro" id="IPR027417">
    <property type="entry name" value="P-loop_NTPase"/>
</dbReference>
<feature type="compositionally biased region" description="Polar residues" evidence="3">
    <location>
        <begin position="391"/>
        <end position="404"/>
    </location>
</feature>
<feature type="compositionally biased region" description="Basic and acidic residues" evidence="3">
    <location>
        <begin position="336"/>
        <end position="345"/>
    </location>
</feature>
<dbReference type="PROSITE" id="PS51419">
    <property type="entry name" value="RAB"/>
    <property type="match status" value="1"/>
</dbReference>
<keyword evidence="5" id="KW-1185">Reference proteome</keyword>
<dbReference type="SMART" id="SM00175">
    <property type="entry name" value="RAB"/>
    <property type="match status" value="1"/>
</dbReference>
<dbReference type="Pfam" id="PF08477">
    <property type="entry name" value="Roc"/>
    <property type="match status" value="1"/>
</dbReference>
<feature type="compositionally biased region" description="Gly residues" evidence="3">
    <location>
        <begin position="318"/>
        <end position="331"/>
    </location>
</feature>
<dbReference type="EMBL" id="BQFW01000008">
    <property type="protein sequence ID" value="GJJ73682.1"/>
    <property type="molecule type" value="Genomic_DNA"/>
</dbReference>
<dbReference type="PROSITE" id="PS00675">
    <property type="entry name" value="SIGMA54_INTERACT_1"/>
    <property type="match status" value="1"/>
</dbReference>
<sequence>MYSAHDQRGVTADSFKVLVLGDSGVGKTTLVHALCHDEVLSSPIPTVGCNVQVRLHSSTVPSITGASSGARSGMMPSLFPRSSDLSSPTSSTSPSNYGNQHQPKFIEFYDISGSPAVRDPSTRNMFYRGTTYQGIILVHDLCNRRSYDNLWTWIGSYLEHSGASLGYSGSQLSIPLLVVGTKMDMVATGGSSTGGPGALDLVQKYGGEAISVCTVSLAEFMPNSSTSIAFNMFLNQVMDPTSSSTLPRSRTPSSNNTYQGYSRTMPPSPSRITTTLPPPTPTPTQDRRRDPYQNSQAEDDESGSPVIPTMDFATFTGGSTGGNGRSAGGGSFSSENTHHPSDRIPHSSSEPHLPSSGGSSGFSSHPLRAQYERNRALQGQYSNMSVPVYTQPGSRGHTPSGSRS</sequence>
<comment type="caution">
    <text evidence="4">The sequence shown here is derived from an EMBL/GenBank/DDBJ whole genome shotgun (WGS) entry which is preliminary data.</text>
</comment>
<dbReference type="PANTHER" id="PTHR24073">
    <property type="entry name" value="DRAB5-RELATED"/>
    <property type="match status" value="1"/>
</dbReference>
<organism evidence="4 5">
    <name type="scientific">Entomortierella parvispora</name>
    <dbReference type="NCBI Taxonomy" id="205924"/>
    <lineage>
        <taxon>Eukaryota</taxon>
        <taxon>Fungi</taxon>
        <taxon>Fungi incertae sedis</taxon>
        <taxon>Mucoromycota</taxon>
        <taxon>Mortierellomycotina</taxon>
        <taxon>Mortierellomycetes</taxon>
        <taxon>Mortierellales</taxon>
        <taxon>Mortierellaceae</taxon>
        <taxon>Entomortierella</taxon>
    </lineage>
</organism>
<name>A0A9P3HC82_9FUNG</name>
<reference evidence="4" key="1">
    <citation type="submission" date="2021-11" db="EMBL/GenBank/DDBJ databases">
        <authorList>
            <person name="Herlambang A."/>
            <person name="Guo Y."/>
            <person name="Takashima Y."/>
            <person name="Nishizawa T."/>
        </authorList>
    </citation>
    <scope>NUCLEOTIDE SEQUENCE</scope>
    <source>
        <strain evidence="4">E1425</strain>
    </source>
</reference>
<dbReference type="AlphaFoldDB" id="A0A9P3HC82"/>
<feature type="compositionally biased region" description="Low complexity" evidence="3">
    <location>
        <begin position="346"/>
        <end position="366"/>
    </location>
</feature>
<dbReference type="OrthoDB" id="8954335at2759"/>
<feature type="compositionally biased region" description="Low complexity" evidence="3">
    <location>
        <begin position="82"/>
        <end position="95"/>
    </location>
</feature>
<feature type="region of interest" description="Disordered" evidence="3">
    <location>
        <begin position="62"/>
        <end position="101"/>
    </location>
</feature>
<accession>A0A9P3HC82</accession>
<dbReference type="InterPro" id="IPR025662">
    <property type="entry name" value="Sigma_54_int_dom_ATP-bd_1"/>
</dbReference>
<evidence type="ECO:0000256" key="2">
    <source>
        <dbReference type="ARBA" id="ARBA00023134"/>
    </source>
</evidence>
<gene>
    <name evidence="4" type="ORF">EMPS_06040</name>
</gene>
<evidence type="ECO:0000313" key="5">
    <source>
        <dbReference type="Proteomes" id="UP000827284"/>
    </source>
</evidence>
<feature type="region of interest" description="Disordered" evidence="3">
    <location>
        <begin position="240"/>
        <end position="404"/>
    </location>
</feature>
<feature type="compositionally biased region" description="Low complexity" evidence="3">
    <location>
        <begin position="240"/>
        <end position="254"/>
    </location>
</feature>
<dbReference type="Gene3D" id="3.40.50.300">
    <property type="entry name" value="P-loop containing nucleotide triphosphate hydrolases"/>
    <property type="match status" value="1"/>
</dbReference>
<dbReference type="GO" id="GO:0005525">
    <property type="term" value="F:GTP binding"/>
    <property type="evidence" value="ECO:0007669"/>
    <property type="project" value="UniProtKB-KW"/>
</dbReference>
<keyword evidence="2" id="KW-0342">GTP-binding</keyword>
<proteinExistence type="predicted"/>
<reference evidence="4" key="2">
    <citation type="journal article" date="2022" name="Microbiol. Resour. Announc.">
        <title>Whole-Genome Sequence of Entomortierella parvispora E1425, a Mucoromycotan Fungus Associated with Burkholderiaceae-Related Endosymbiotic Bacteria.</title>
        <authorList>
            <person name="Herlambang A."/>
            <person name="Guo Y."/>
            <person name="Takashima Y."/>
            <person name="Narisawa K."/>
            <person name="Ohta H."/>
            <person name="Nishizawa T."/>
        </authorList>
    </citation>
    <scope>NUCLEOTIDE SEQUENCE</scope>
    <source>
        <strain evidence="4">E1425</strain>
    </source>
</reference>
<dbReference type="PRINTS" id="PR00449">
    <property type="entry name" value="RASTRNSFRMNG"/>
</dbReference>
<dbReference type="Proteomes" id="UP000827284">
    <property type="component" value="Unassembled WGS sequence"/>
</dbReference>
<keyword evidence="1" id="KW-0547">Nucleotide-binding</keyword>
<evidence type="ECO:0000256" key="1">
    <source>
        <dbReference type="ARBA" id="ARBA00022741"/>
    </source>
</evidence>
<dbReference type="SUPFAM" id="SSF52540">
    <property type="entry name" value="P-loop containing nucleoside triphosphate hydrolases"/>
    <property type="match status" value="1"/>
</dbReference>
<evidence type="ECO:0000256" key="3">
    <source>
        <dbReference type="SAM" id="MobiDB-lite"/>
    </source>
</evidence>